<dbReference type="InterPro" id="IPR026834">
    <property type="entry name" value="LHH"/>
</dbReference>
<evidence type="ECO:0000313" key="3">
    <source>
        <dbReference type="Proteomes" id="UP000628086"/>
    </source>
</evidence>
<keyword evidence="3" id="KW-1185">Reference proteome</keyword>
<dbReference type="NCBIfam" id="TIGR03696">
    <property type="entry name" value="Rhs_assc_core"/>
    <property type="match status" value="1"/>
</dbReference>
<dbReference type="Gene3D" id="2.180.10.10">
    <property type="entry name" value="RHS repeat-associated core"/>
    <property type="match status" value="1"/>
</dbReference>
<accession>A0ABR6VEL1</accession>
<reference evidence="2 3" key="1">
    <citation type="journal article" date="2020" name="Microorganisms">
        <title>Reliable Identification of Environmental Pseudomonas Isolates Using the rpoD Gene.</title>
        <authorList>
            <consortium name="The Broad Institute Genome Sequencing Platform"/>
            <person name="Girard L."/>
            <person name="Lood C."/>
            <person name="Rokni-Zadeh H."/>
            <person name="van Noort V."/>
            <person name="Lavigne R."/>
            <person name="De Mot R."/>
        </authorList>
    </citation>
    <scope>NUCLEOTIDE SEQUENCE [LARGE SCALE GENOMIC DNA]</scope>
    <source>
        <strain evidence="2 3">RW7P2</strain>
    </source>
</reference>
<dbReference type="InterPro" id="IPR050708">
    <property type="entry name" value="T6SS_VgrG/RHS"/>
</dbReference>
<dbReference type="PANTHER" id="PTHR32305:SF15">
    <property type="entry name" value="PROTEIN RHSA-RELATED"/>
    <property type="match status" value="1"/>
</dbReference>
<protein>
    <submittedName>
        <fullName evidence="2">Type IV secretion protein Rhs</fullName>
    </submittedName>
</protein>
<evidence type="ECO:0000313" key="2">
    <source>
        <dbReference type="EMBL" id="MBC3478911.1"/>
    </source>
</evidence>
<dbReference type="Proteomes" id="UP000628086">
    <property type="component" value="Unassembled WGS sequence"/>
</dbReference>
<dbReference type="InterPro" id="IPR022385">
    <property type="entry name" value="Rhs_assc_core"/>
</dbReference>
<evidence type="ECO:0000259" key="1">
    <source>
        <dbReference type="Pfam" id="PF14411"/>
    </source>
</evidence>
<gene>
    <name evidence="2" type="ORF">HU747_25335</name>
</gene>
<name>A0ABR6VEL1_9PSED</name>
<feature type="non-terminal residue" evidence="2">
    <location>
        <position position="1"/>
    </location>
</feature>
<dbReference type="EMBL" id="JABWRS010000041">
    <property type="protein sequence ID" value="MBC3478911.1"/>
    <property type="molecule type" value="Genomic_DNA"/>
</dbReference>
<proteinExistence type="predicted"/>
<organism evidence="2 3">
    <name type="scientific">Pseudomonas taiwanensis</name>
    <dbReference type="NCBI Taxonomy" id="470150"/>
    <lineage>
        <taxon>Bacteria</taxon>
        <taxon>Pseudomonadati</taxon>
        <taxon>Pseudomonadota</taxon>
        <taxon>Gammaproteobacteria</taxon>
        <taxon>Pseudomonadales</taxon>
        <taxon>Pseudomonadaceae</taxon>
        <taxon>Pseudomonas</taxon>
    </lineage>
</organism>
<dbReference type="PRINTS" id="PR00394">
    <property type="entry name" value="RHSPROTEIN"/>
</dbReference>
<comment type="caution">
    <text evidence="2">The sequence shown here is derived from an EMBL/GenBank/DDBJ whole genome shotgun (WGS) entry which is preliminary data.</text>
</comment>
<dbReference type="PANTHER" id="PTHR32305">
    <property type="match status" value="1"/>
</dbReference>
<sequence length="206" mass="23320">NPIRFQGQYHDHETGLHYNRHRYYDTRGARFIRKDPISYAGGLNQYVYAPNPISWIDPLGLAKECCCGAKGLGNATEAGSVFTQQRNFWSKDPIQFSGNKVYQRNDLFDPNLQTSWREGGKVITGSNAERMASGRAPIGVDGKSVNLHHMTQTQSGPIAEMTQSFHQTNSATIHINPNIIPSCSDRAAFDKWKVQYWKQRPADFRN</sequence>
<feature type="domain" description="LHH" evidence="1">
    <location>
        <begin position="127"/>
        <end position="201"/>
    </location>
</feature>
<dbReference type="Pfam" id="PF14411">
    <property type="entry name" value="LHH"/>
    <property type="match status" value="1"/>
</dbReference>
<dbReference type="RefSeq" id="WP_273497325.1">
    <property type="nucleotide sequence ID" value="NZ_JABWRS010000041.1"/>
</dbReference>